<dbReference type="EMBL" id="UOGB01000289">
    <property type="protein sequence ID" value="VAX24190.1"/>
    <property type="molecule type" value="Genomic_DNA"/>
</dbReference>
<protein>
    <submittedName>
        <fullName evidence="1">Uncharacterized protein</fullName>
    </submittedName>
</protein>
<dbReference type="AlphaFoldDB" id="A0A3B1CNG9"/>
<sequence>MDNKKREKELKELSHIIVDALSNNREVVSHLNDLKERKVIDSSTLLGLALKVCDLLNIPGAAFAQEDINISGRKRETGISSDDKAGADETARQLKAVVDGKELTPSQRQFQRWAMENFDEKKWLSKIGVIW</sequence>
<reference evidence="1" key="1">
    <citation type="submission" date="2018-06" db="EMBL/GenBank/DDBJ databases">
        <authorList>
            <person name="Zhirakovskaya E."/>
        </authorList>
    </citation>
    <scope>NUCLEOTIDE SEQUENCE</scope>
</reference>
<proteinExistence type="predicted"/>
<organism evidence="1">
    <name type="scientific">hydrothermal vent metagenome</name>
    <dbReference type="NCBI Taxonomy" id="652676"/>
    <lineage>
        <taxon>unclassified sequences</taxon>
        <taxon>metagenomes</taxon>
        <taxon>ecological metagenomes</taxon>
    </lineage>
</organism>
<name>A0A3B1CNG9_9ZZZZ</name>
<evidence type="ECO:0000313" key="1">
    <source>
        <dbReference type="EMBL" id="VAX24190.1"/>
    </source>
</evidence>
<gene>
    <name evidence="1" type="ORF">MNBD_NITROSPINAE03-750</name>
</gene>
<accession>A0A3B1CNG9</accession>